<sequence>MEIDQLEPIHQADSSTVDAVDAQPSPPSLTQGLEALLGGLDPLPDETDSAADQNVEMQDSEEQAQQPENVEWEEDSSPYASSSDSSSSDDSDDDDDSDDGQPLLNPEEMARILMEAGSDDEGEGKAKDSGAGCQLRTKNEQAEEVIPKPDVTITPEMKVEELGNIEHIVDNTVVIKANTTGEYRVLDAGSVLCNKERTVIAAIADLIGSVREPRYIARFTNEEEMKAFNLSMDTTIYYAPDHA</sequence>
<feature type="compositionally biased region" description="Polar residues" evidence="8">
    <location>
        <begin position="50"/>
        <end position="68"/>
    </location>
</feature>
<dbReference type="Pfam" id="PF04410">
    <property type="entry name" value="Gar1"/>
    <property type="match status" value="1"/>
</dbReference>
<feature type="non-terminal residue" evidence="9">
    <location>
        <position position="243"/>
    </location>
</feature>
<dbReference type="EMBL" id="MCFJ01000006">
    <property type="protein sequence ID" value="ORY64818.1"/>
    <property type="molecule type" value="Genomic_DNA"/>
</dbReference>
<evidence type="ECO:0000256" key="2">
    <source>
        <dbReference type="ARBA" id="ARBA00022517"/>
    </source>
</evidence>
<reference evidence="9 10" key="1">
    <citation type="submission" date="2016-07" db="EMBL/GenBank/DDBJ databases">
        <title>Pervasive Adenine N6-methylation of Active Genes in Fungi.</title>
        <authorList>
            <consortium name="DOE Joint Genome Institute"/>
            <person name="Mondo S.J."/>
            <person name="Dannebaum R.O."/>
            <person name="Kuo R.C."/>
            <person name="Labutti K."/>
            <person name="Haridas S."/>
            <person name="Kuo A."/>
            <person name="Salamov A."/>
            <person name="Ahrendt S.R."/>
            <person name="Lipzen A."/>
            <person name="Sullivan W."/>
            <person name="Andreopoulos W.B."/>
            <person name="Clum A."/>
            <person name="Lindquist E."/>
            <person name="Daum C."/>
            <person name="Ramamoorthy G.K."/>
            <person name="Gryganskyi A."/>
            <person name="Culley D."/>
            <person name="Magnuson J.K."/>
            <person name="James T.Y."/>
            <person name="O'Malley M.A."/>
            <person name="Stajich J.E."/>
            <person name="Spatafora J.W."/>
            <person name="Visel A."/>
            <person name="Grigoriev I.V."/>
        </authorList>
    </citation>
    <scope>NUCLEOTIDE SEQUENCE [LARGE SCALE GENOMIC DNA]</scope>
    <source>
        <strain evidence="9 10">CBS 129021</strain>
    </source>
</reference>
<comment type="similarity">
    <text evidence="1">Belongs to the NAF1 family.</text>
</comment>
<dbReference type="GO" id="GO:0000493">
    <property type="term" value="P:box H/ACA snoRNP assembly"/>
    <property type="evidence" value="ECO:0007669"/>
    <property type="project" value="InterPro"/>
</dbReference>
<dbReference type="InterPro" id="IPR040309">
    <property type="entry name" value="Naf1"/>
</dbReference>
<evidence type="ECO:0000256" key="8">
    <source>
        <dbReference type="SAM" id="MobiDB-lite"/>
    </source>
</evidence>
<keyword evidence="7" id="KW-0687">Ribonucleoprotein</keyword>
<accession>A0A1Y2DZV5</accession>
<dbReference type="GeneID" id="63772072"/>
<dbReference type="InParanoid" id="A0A1Y2DZV5"/>
<dbReference type="InterPro" id="IPR038664">
    <property type="entry name" value="Gar1/Naf1_Cbf5-bd_sf"/>
</dbReference>
<keyword evidence="3 7" id="KW-0698">rRNA processing</keyword>
<dbReference type="GO" id="GO:0005732">
    <property type="term" value="C:sno(s)RNA-containing ribonucleoprotein complex"/>
    <property type="evidence" value="ECO:0007669"/>
    <property type="project" value="InterPro"/>
</dbReference>
<dbReference type="RefSeq" id="XP_040715971.1">
    <property type="nucleotide sequence ID" value="XM_040855860.1"/>
</dbReference>
<organism evidence="9 10">
    <name type="scientific">Pseudomassariella vexata</name>
    <dbReference type="NCBI Taxonomy" id="1141098"/>
    <lineage>
        <taxon>Eukaryota</taxon>
        <taxon>Fungi</taxon>
        <taxon>Dikarya</taxon>
        <taxon>Ascomycota</taxon>
        <taxon>Pezizomycotina</taxon>
        <taxon>Sordariomycetes</taxon>
        <taxon>Xylariomycetidae</taxon>
        <taxon>Amphisphaeriales</taxon>
        <taxon>Pseudomassariaceae</taxon>
        <taxon>Pseudomassariella</taxon>
    </lineage>
</organism>
<dbReference type="AlphaFoldDB" id="A0A1Y2DZV5"/>
<dbReference type="GO" id="GO:0005730">
    <property type="term" value="C:nucleolus"/>
    <property type="evidence" value="ECO:0007669"/>
    <property type="project" value="UniProtKB-SubCell"/>
</dbReference>
<evidence type="ECO:0000256" key="3">
    <source>
        <dbReference type="ARBA" id="ARBA00022552"/>
    </source>
</evidence>
<evidence type="ECO:0000256" key="5">
    <source>
        <dbReference type="ARBA" id="ARBA00022884"/>
    </source>
</evidence>
<evidence type="ECO:0000313" key="10">
    <source>
        <dbReference type="Proteomes" id="UP000193689"/>
    </source>
</evidence>
<keyword evidence="10" id="KW-1185">Reference proteome</keyword>
<keyword evidence="5 7" id="KW-0694">RNA-binding</keyword>
<dbReference type="FunFam" id="2.40.10.230:FF:000002">
    <property type="entry name" value="H/ACA ribonucleoprotein complex non-core subunit NAF1"/>
    <property type="match status" value="1"/>
</dbReference>
<evidence type="ECO:0000256" key="4">
    <source>
        <dbReference type="ARBA" id="ARBA00022553"/>
    </source>
</evidence>
<dbReference type="SUPFAM" id="SSF50447">
    <property type="entry name" value="Translation proteins"/>
    <property type="match status" value="1"/>
</dbReference>
<keyword evidence="4" id="KW-0597">Phosphoprotein</keyword>
<evidence type="ECO:0000256" key="7">
    <source>
        <dbReference type="RuleBase" id="RU364004"/>
    </source>
</evidence>
<keyword evidence="2 7" id="KW-0690">Ribosome biogenesis</keyword>
<dbReference type="Gene3D" id="2.40.10.230">
    <property type="entry name" value="Probable tRNA pseudouridine synthase domain"/>
    <property type="match status" value="1"/>
</dbReference>
<dbReference type="GO" id="GO:0003723">
    <property type="term" value="F:RNA binding"/>
    <property type="evidence" value="ECO:0007669"/>
    <property type="project" value="UniProtKB-KW"/>
</dbReference>
<proteinExistence type="inferred from homology"/>
<comment type="subunit">
    <text evidence="7">Component of the small nucleolar ribonucleoprotein particles containing H/ACA-type snoRNAs (H/ACA snoRNPs).</text>
</comment>
<dbReference type="GO" id="GO:0006364">
    <property type="term" value="P:rRNA processing"/>
    <property type="evidence" value="ECO:0007669"/>
    <property type="project" value="UniProtKB-KW"/>
</dbReference>
<protein>
    <recommendedName>
        <fullName evidence="7">H/ACA ribonucleoprotein complex subunit</fullName>
    </recommendedName>
</protein>
<dbReference type="Proteomes" id="UP000193689">
    <property type="component" value="Unassembled WGS sequence"/>
</dbReference>
<dbReference type="InterPro" id="IPR007504">
    <property type="entry name" value="H/ACA_rnp_Gar1/Naf1"/>
</dbReference>
<dbReference type="OrthoDB" id="21550at2759"/>
<evidence type="ECO:0000256" key="1">
    <source>
        <dbReference type="ARBA" id="ARBA00009801"/>
    </source>
</evidence>
<evidence type="ECO:0000313" key="9">
    <source>
        <dbReference type="EMBL" id="ORY64818.1"/>
    </source>
</evidence>
<comment type="similarity">
    <text evidence="7">Belongs to the GAR1 family.</text>
</comment>
<dbReference type="GO" id="GO:0001522">
    <property type="term" value="P:pseudouridine synthesis"/>
    <property type="evidence" value="ECO:0007669"/>
    <property type="project" value="InterPro"/>
</dbReference>
<feature type="compositionally biased region" description="Low complexity" evidence="8">
    <location>
        <begin position="77"/>
        <end position="86"/>
    </location>
</feature>
<dbReference type="STRING" id="1141098.A0A1Y2DZV5"/>
<keyword evidence="6 7" id="KW-0539">Nucleus</keyword>
<name>A0A1Y2DZV5_9PEZI</name>
<comment type="caution">
    <text evidence="9">The sequence shown here is derived from an EMBL/GenBank/DDBJ whole genome shotgun (WGS) entry which is preliminary data.</text>
</comment>
<gene>
    <name evidence="9" type="ORF">BCR38DRAFT_341334</name>
</gene>
<dbReference type="InterPro" id="IPR009000">
    <property type="entry name" value="Transl_B-barrel_sf"/>
</dbReference>
<dbReference type="PANTHER" id="PTHR31633">
    <property type="entry name" value="H/ACA RIBONUCLEOPROTEIN COMPLEX NON-CORE SUBUNIT NAF1"/>
    <property type="match status" value="1"/>
</dbReference>
<comment type="function">
    <text evidence="7">Required for ribosome biogenesis. Part of a complex which catalyzes pseudouridylation of rRNA. This involves the isomerization of uridine such that the ribose is subsequently attached to C5, instead of the normal N1. Pseudouridine ("psi") residues may serve to stabilize the conformation of rRNAs.</text>
</comment>
<feature type="compositionally biased region" description="Acidic residues" evidence="8">
    <location>
        <begin position="87"/>
        <end position="99"/>
    </location>
</feature>
<feature type="region of interest" description="Disordered" evidence="8">
    <location>
        <begin position="1"/>
        <end position="104"/>
    </location>
</feature>
<dbReference type="PANTHER" id="PTHR31633:SF1">
    <property type="entry name" value="H_ACA RIBONUCLEOPROTEIN COMPLEX NON-CORE SUBUNIT NAF1"/>
    <property type="match status" value="1"/>
</dbReference>
<comment type="subcellular location">
    <subcellularLocation>
        <location evidence="7">Nucleus</location>
        <location evidence="7">Nucleolus</location>
    </subcellularLocation>
</comment>
<evidence type="ECO:0000256" key="6">
    <source>
        <dbReference type="ARBA" id="ARBA00023242"/>
    </source>
</evidence>